<evidence type="ECO:0000313" key="1">
    <source>
        <dbReference type="EMBL" id="NMP20788.1"/>
    </source>
</evidence>
<proteinExistence type="predicted"/>
<accession>A0A7Y0L0I1</accession>
<evidence type="ECO:0000313" key="2">
    <source>
        <dbReference type="Proteomes" id="UP000533476"/>
    </source>
</evidence>
<gene>
    <name evidence="1" type="ORF">HIJ39_00230</name>
</gene>
<comment type="caution">
    <text evidence="1">The sequence shown here is derived from an EMBL/GenBank/DDBJ whole genome shotgun (WGS) entry which is preliminary data.</text>
</comment>
<dbReference type="Proteomes" id="UP000533476">
    <property type="component" value="Unassembled WGS sequence"/>
</dbReference>
<organism evidence="1 2">
    <name type="scientific">Sulfobacillus harzensis</name>
    <dbReference type="NCBI Taxonomy" id="2729629"/>
    <lineage>
        <taxon>Bacteria</taxon>
        <taxon>Bacillati</taxon>
        <taxon>Bacillota</taxon>
        <taxon>Clostridia</taxon>
        <taxon>Eubacteriales</taxon>
        <taxon>Clostridiales Family XVII. Incertae Sedis</taxon>
        <taxon>Sulfobacillus</taxon>
    </lineage>
</organism>
<reference evidence="1 2" key="1">
    <citation type="submission" date="2020-04" db="EMBL/GenBank/DDBJ databases">
        <authorList>
            <person name="Zhang R."/>
            <person name="Schippers A."/>
        </authorList>
    </citation>
    <scope>NUCLEOTIDE SEQUENCE [LARGE SCALE GENOMIC DNA]</scope>
    <source>
        <strain evidence="1 2">DSM 109850</strain>
    </source>
</reference>
<keyword evidence="2" id="KW-1185">Reference proteome</keyword>
<dbReference type="RefSeq" id="WP_169095396.1">
    <property type="nucleotide sequence ID" value="NZ_JABBVZ010000001.1"/>
</dbReference>
<dbReference type="AlphaFoldDB" id="A0A7Y0L0I1"/>
<dbReference type="EMBL" id="JABBVZ010000001">
    <property type="protein sequence ID" value="NMP20788.1"/>
    <property type="molecule type" value="Genomic_DNA"/>
</dbReference>
<protein>
    <submittedName>
        <fullName evidence="1">Uncharacterized protein</fullName>
    </submittedName>
</protein>
<sequence>MPNLLVPDSLRLTGRVRIVTRSPDGRMLRDSGWIANQICNGGAAAVVAWLTSTPNRGASSQAVPYPAYMELGDGTGTPAATDTDLFSPNVATQIHVTQAGPAPGNPLVAQWVGVWGPSYGPYNASEAGLLSADGTLWSHILATIDLTTTASTVVTWQWVLSV</sequence>
<name>A0A7Y0L0I1_9FIRM</name>